<keyword evidence="2" id="KW-0863">Zinc-finger</keyword>
<feature type="domain" description="MYND-type" evidence="5">
    <location>
        <begin position="1238"/>
        <end position="1267"/>
    </location>
</feature>
<dbReference type="Pfam" id="PF01753">
    <property type="entry name" value="zf-MYND"/>
    <property type="match status" value="1"/>
</dbReference>
<evidence type="ECO:0000256" key="4">
    <source>
        <dbReference type="SAM" id="MobiDB-lite"/>
    </source>
</evidence>
<protein>
    <recommendedName>
        <fullName evidence="5">MYND-type domain-containing protein</fullName>
    </recommendedName>
</protein>
<feature type="compositionally biased region" description="Low complexity" evidence="4">
    <location>
        <begin position="298"/>
        <end position="308"/>
    </location>
</feature>
<reference evidence="6 7" key="1">
    <citation type="journal article" date="2018" name="Sci. Rep.">
        <title>Raphidocelis subcapitata (=Pseudokirchneriella subcapitata) provides an insight into genome evolution and environmental adaptations in the Sphaeropleales.</title>
        <authorList>
            <person name="Suzuki S."/>
            <person name="Yamaguchi H."/>
            <person name="Nakajima N."/>
            <person name="Kawachi M."/>
        </authorList>
    </citation>
    <scope>NUCLEOTIDE SEQUENCE [LARGE SCALE GENOMIC DNA]</scope>
    <source>
        <strain evidence="6 7">NIES-35</strain>
    </source>
</reference>
<keyword evidence="3" id="KW-0862">Zinc</keyword>
<evidence type="ECO:0000313" key="7">
    <source>
        <dbReference type="Proteomes" id="UP000247498"/>
    </source>
</evidence>
<dbReference type="GO" id="GO:0008270">
    <property type="term" value="F:zinc ion binding"/>
    <property type="evidence" value="ECO:0007669"/>
    <property type="project" value="UniProtKB-KW"/>
</dbReference>
<evidence type="ECO:0000313" key="6">
    <source>
        <dbReference type="EMBL" id="GBF90438.1"/>
    </source>
</evidence>
<dbReference type="STRING" id="307507.A0A2V0NRZ2"/>
<evidence type="ECO:0000256" key="2">
    <source>
        <dbReference type="ARBA" id="ARBA00022771"/>
    </source>
</evidence>
<feature type="compositionally biased region" description="Low complexity" evidence="4">
    <location>
        <begin position="1061"/>
        <end position="1077"/>
    </location>
</feature>
<comment type="caution">
    <text evidence="6">The sequence shown here is derived from an EMBL/GenBank/DDBJ whole genome shotgun (WGS) entry which is preliminary data.</text>
</comment>
<dbReference type="InParanoid" id="A0A2V0NRZ2"/>
<dbReference type="Proteomes" id="UP000247498">
    <property type="component" value="Unassembled WGS sequence"/>
</dbReference>
<sequence>MSNGVAAANGAEAGEARKHRELVASAASAKAALRALAAAAAQKPAQDAAAAAAAAERAAAAVDAVRALLGGALDAANGDGLQRLPLDTSRRLVEIDLPAAWAALLDAAPLRGAAADVAAATADALAMLAATALRACARATDPLDLLLQLAAAPLMAACARRLDGLRAAAEAAGVGSEAAAHAVRAAAALSAPYAVVAAVAGGHNPVFEELHSRLAASLGATGFLGAACSALLTAASARARSSDGSSGGSASSAGDDGAAALTRACERASDNLLTLALFLSGADCAGAAAAAAGGGAPRTGAAPMAASEAHAEERAAEGLPAWSWKPSAGSEAPAPKAPCSCAGPLPPGGLSVALGACGRAVGNSPAAACEALNGSDSPLGSAGHTPPRWGTAQHSPRAEAGCAGCAAPGGHDALDEGYDHDAPLPAMLAALSAPAALAFLEERAAHALRDMPCGRAAADAAITPAAFTAARGLLPGRASGAPNGAAVVALRVLVCWRALLRGGMAAVRSALAAPGGVAPALMAALLFAAAPQQAGGRASGAGAVAGSDALGARCTVAAGECLLFAVERVMASSGKNAEGLRALLPVVAGGAASAALAAAGAWERQQRLGRGQELPYSGQLKCAERGAGEALRCQCQAAGMAADAMYVLLSAQIDGGGSLATVAVLIPALEALFRRVPAASGAHTSAALLLSELLPAHAAELMRTPGGDGGAPSAAPSAAVVSVLVTLRKFLTRCAGLQGQDRTDAEAVGVACAGLLACLLHGAAASALHGRDGPAGALATFAAAQLLPGLQALATGLLKTGGGHALAREVASVLAQAVSLHAFEPDLGLVRVALAHGGLSFCTVAAAAAPAAGEGLAAAALAVAEAFAAADGVAAGVLPALLQSRALPELQRALAALAATAHSGGPPAAAAAPSAAGVALSRKAFSSSAASLHALGRSASIAVGELSLHSSSGTGSGGAWPLSRQLSSPSPHFYRTDSSGVLGGSAPTATTMAPWPRLGGGGRSGRISSSSSFVSATEEAPAAADKAGALPPSLRALQARLDALALRLAAAALAACDRRGAAQAGDDGPTAAAASAARPYTGRPSADEALASLRVAVATAPAPLPPAGLGVLDSQLSGSAASLTLEGLSPRNSDGLLPLFGSSGSLDGAALLAAAAAAAADDAAAPALPLPADRSRRLLRALAAAAPAVVKAAGPAAAAALDAAAAWRALPSAAALRVGCSNPACVGLAGASEAAAPLKPCAGGCGSAAYCSRACANAAFAAHRAECGAERPAAARADGAGAAP</sequence>
<evidence type="ECO:0000256" key="1">
    <source>
        <dbReference type="ARBA" id="ARBA00022723"/>
    </source>
</evidence>
<keyword evidence="7" id="KW-1185">Reference proteome</keyword>
<dbReference type="Gene3D" id="6.10.140.2220">
    <property type="match status" value="1"/>
</dbReference>
<dbReference type="EMBL" id="BDRX01000017">
    <property type="protein sequence ID" value="GBF90438.1"/>
    <property type="molecule type" value="Genomic_DNA"/>
</dbReference>
<proteinExistence type="predicted"/>
<evidence type="ECO:0000256" key="3">
    <source>
        <dbReference type="ARBA" id="ARBA00022833"/>
    </source>
</evidence>
<gene>
    <name evidence="6" type="ORF">Rsub_03434</name>
</gene>
<feature type="region of interest" description="Disordered" evidence="4">
    <location>
        <begin position="1061"/>
        <end position="1082"/>
    </location>
</feature>
<feature type="region of interest" description="Disordered" evidence="4">
    <location>
        <begin position="295"/>
        <end position="317"/>
    </location>
</feature>
<organism evidence="6 7">
    <name type="scientific">Raphidocelis subcapitata</name>
    <dbReference type="NCBI Taxonomy" id="307507"/>
    <lineage>
        <taxon>Eukaryota</taxon>
        <taxon>Viridiplantae</taxon>
        <taxon>Chlorophyta</taxon>
        <taxon>core chlorophytes</taxon>
        <taxon>Chlorophyceae</taxon>
        <taxon>CS clade</taxon>
        <taxon>Sphaeropleales</taxon>
        <taxon>Selenastraceae</taxon>
        <taxon>Raphidocelis</taxon>
    </lineage>
</organism>
<keyword evidence="1" id="KW-0479">Metal-binding</keyword>
<dbReference type="InterPro" id="IPR002893">
    <property type="entry name" value="Znf_MYND"/>
</dbReference>
<feature type="region of interest" description="Disordered" evidence="4">
    <location>
        <begin position="973"/>
        <end position="1013"/>
    </location>
</feature>
<name>A0A2V0NRZ2_9CHLO</name>
<dbReference type="SUPFAM" id="SSF144232">
    <property type="entry name" value="HIT/MYND zinc finger-like"/>
    <property type="match status" value="1"/>
</dbReference>
<evidence type="ECO:0000259" key="5">
    <source>
        <dbReference type="Pfam" id="PF01753"/>
    </source>
</evidence>
<accession>A0A2V0NRZ2</accession>